<evidence type="ECO:0000256" key="1">
    <source>
        <dbReference type="ARBA" id="ARBA00009275"/>
    </source>
</evidence>
<dbReference type="Proteomes" id="UP001519460">
    <property type="component" value="Unassembled WGS sequence"/>
</dbReference>
<organism evidence="4 5">
    <name type="scientific">Batillaria attramentaria</name>
    <dbReference type="NCBI Taxonomy" id="370345"/>
    <lineage>
        <taxon>Eukaryota</taxon>
        <taxon>Metazoa</taxon>
        <taxon>Spiralia</taxon>
        <taxon>Lophotrochozoa</taxon>
        <taxon>Mollusca</taxon>
        <taxon>Gastropoda</taxon>
        <taxon>Caenogastropoda</taxon>
        <taxon>Sorbeoconcha</taxon>
        <taxon>Cerithioidea</taxon>
        <taxon>Batillariidae</taxon>
        <taxon>Batillaria</taxon>
    </lineage>
</organism>
<keyword evidence="2" id="KW-0378">Hydrolase</keyword>
<feature type="compositionally biased region" description="Low complexity" evidence="3">
    <location>
        <begin position="107"/>
        <end position="128"/>
    </location>
</feature>
<feature type="region of interest" description="Disordered" evidence="3">
    <location>
        <begin position="15"/>
        <end position="77"/>
    </location>
</feature>
<gene>
    <name evidence="4" type="ORF">BaRGS_00015315</name>
</gene>
<keyword evidence="5" id="KW-1185">Reference proteome</keyword>
<proteinExistence type="inferred from homology"/>
<comment type="similarity">
    <text evidence="1">Belongs to the metallo-dependent hydrolases superfamily. TatD-type hydrolase family.</text>
</comment>
<feature type="compositionally biased region" description="Low complexity" evidence="3">
    <location>
        <begin position="52"/>
        <end position="66"/>
    </location>
</feature>
<reference evidence="4 5" key="1">
    <citation type="journal article" date="2023" name="Sci. Data">
        <title>Genome assembly of the Korean intertidal mud-creeper Batillaria attramentaria.</title>
        <authorList>
            <person name="Patra A.K."/>
            <person name="Ho P.T."/>
            <person name="Jun S."/>
            <person name="Lee S.J."/>
            <person name="Kim Y."/>
            <person name="Won Y.J."/>
        </authorList>
    </citation>
    <scope>NUCLEOTIDE SEQUENCE [LARGE SCALE GENOMIC DNA]</scope>
    <source>
        <strain evidence="4">Wonlab-2016</strain>
    </source>
</reference>
<dbReference type="SUPFAM" id="SSF51556">
    <property type="entry name" value="Metallo-dependent hydrolases"/>
    <property type="match status" value="1"/>
</dbReference>
<accession>A0ABD0L1S4</accession>
<dbReference type="Pfam" id="PF01026">
    <property type="entry name" value="TatD_DNase"/>
    <property type="match status" value="1"/>
</dbReference>
<evidence type="ECO:0000313" key="4">
    <source>
        <dbReference type="EMBL" id="KAK7493415.1"/>
    </source>
</evidence>
<dbReference type="PANTHER" id="PTHR46363">
    <property type="entry name" value="DEOXYRIBONUCLEASE TATDN2-RELATED"/>
    <property type="match status" value="1"/>
</dbReference>
<dbReference type="Gene3D" id="3.20.20.140">
    <property type="entry name" value="Metal-dependent hydrolases"/>
    <property type="match status" value="1"/>
</dbReference>
<evidence type="ECO:0000256" key="3">
    <source>
        <dbReference type="SAM" id="MobiDB-lite"/>
    </source>
</evidence>
<sequence>MICTLDPEACNRVGRFAPIPRHSSRSTGTRQKRTQSGERQSPEAGTNVAEATKTVPSTVVSSTQKVQPPPGFNVPNGTAKVRGVLRLAPVWTTAAATTLSTMTNMTSTTISTPKTSIPTTITSSTASTGIPGESARLNPMETSVGGADADRASGDEVVVPQGMADGMVFEPSVAASTLVEEKQSSTEKGLPEGFDSHFHLDRLTANTKKGTAKLDALVTHLEREEKKEFSLVGAVTSFCDGMGTLPGEPLCDQQVGEEVQSDQRIHVAVGYHPKVAVKAGFSENDRNRLKRALRNAVACGEIGLDYSSTFGTPENRAAQKQALARILSVVPKELPVVFHCRAGNYGGIPAREDLFDIVSSHLRDCPQKRIQLHSFRGTPAKASKWLNSFPETYFSFSGLVRGASDQEKEAVRVIPLDRLLIETDAPHLPIFPLGPRPKAPQSHPYALIWVVKLVADIRGMRWEEVMRLAMSNARRFFNL</sequence>
<dbReference type="InterPro" id="IPR032466">
    <property type="entry name" value="Metal_Hydrolase"/>
</dbReference>
<evidence type="ECO:0000256" key="2">
    <source>
        <dbReference type="ARBA" id="ARBA00022801"/>
    </source>
</evidence>
<dbReference type="EMBL" id="JACVVK020000093">
    <property type="protein sequence ID" value="KAK7493415.1"/>
    <property type="molecule type" value="Genomic_DNA"/>
</dbReference>
<dbReference type="AlphaFoldDB" id="A0ABD0L1S4"/>
<comment type="caution">
    <text evidence="4">The sequence shown here is derived from an EMBL/GenBank/DDBJ whole genome shotgun (WGS) entry which is preliminary data.</text>
</comment>
<dbReference type="PANTHER" id="PTHR46363:SF1">
    <property type="entry name" value="DEOXYRIBONUCLEASE TATDN2-RELATED"/>
    <property type="match status" value="1"/>
</dbReference>
<dbReference type="InterPro" id="IPR001130">
    <property type="entry name" value="TatD-like"/>
</dbReference>
<protein>
    <submittedName>
        <fullName evidence="4">Uncharacterized protein</fullName>
    </submittedName>
</protein>
<evidence type="ECO:0000313" key="5">
    <source>
        <dbReference type="Proteomes" id="UP001519460"/>
    </source>
</evidence>
<dbReference type="InterPro" id="IPR018228">
    <property type="entry name" value="DNase_TatD-rel_CS"/>
</dbReference>
<dbReference type="PROSITE" id="PS01091">
    <property type="entry name" value="TATD_3"/>
    <property type="match status" value="1"/>
</dbReference>
<dbReference type="GO" id="GO:0016787">
    <property type="term" value="F:hydrolase activity"/>
    <property type="evidence" value="ECO:0007669"/>
    <property type="project" value="UniProtKB-KW"/>
</dbReference>
<name>A0ABD0L1S4_9CAEN</name>
<feature type="region of interest" description="Disordered" evidence="3">
    <location>
        <begin position="107"/>
        <end position="137"/>
    </location>
</feature>